<dbReference type="RefSeq" id="WP_188477079.1">
    <property type="nucleotide sequence ID" value="NZ_BMFJ01000001.1"/>
</dbReference>
<comment type="caution">
    <text evidence="2">The sequence shown here is derived from an EMBL/GenBank/DDBJ whole genome shotgun (WGS) entry which is preliminary data.</text>
</comment>
<organism evidence="2 3">
    <name type="scientific">Primorskyibacter flagellatus</name>
    <dbReference type="NCBI Taxonomy" id="1387277"/>
    <lineage>
        <taxon>Bacteria</taxon>
        <taxon>Pseudomonadati</taxon>
        <taxon>Pseudomonadota</taxon>
        <taxon>Alphaproteobacteria</taxon>
        <taxon>Rhodobacterales</taxon>
        <taxon>Roseobacteraceae</taxon>
        <taxon>Primorskyibacter</taxon>
    </lineage>
</organism>
<accession>A0A917EE13</accession>
<feature type="signal peptide" evidence="1">
    <location>
        <begin position="1"/>
        <end position="27"/>
    </location>
</feature>
<dbReference type="AlphaFoldDB" id="A0A917EE13"/>
<dbReference type="EMBL" id="BMFJ01000001">
    <property type="protein sequence ID" value="GGE28176.1"/>
    <property type="molecule type" value="Genomic_DNA"/>
</dbReference>
<proteinExistence type="predicted"/>
<keyword evidence="1" id="KW-0732">Signal</keyword>
<dbReference type="Proteomes" id="UP000612855">
    <property type="component" value="Unassembled WGS sequence"/>
</dbReference>
<name>A0A917EE13_9RHOB</name>
<gene>
    <name evidence="2" type="ORF">GCM10011360_15460</name>
</gene>
<evidence type="ECO:0000313" key="2">
    <source>
        <dbReference type="EMBL" id="GGE28176.1"/>
    </source>
</evidence>
<keyword evidence="3" id="KW-1185">Reference proteome</keyword>
<evidence type="ECO:0000256" key="1">
    <source>
        <dbReference type="SAM" id="SignalP"/>
    </source>
</evidence>
<protein>
    <submittedName>
        <fullName evidence="2">Uncharacterized protein</fullName>
    </submittedName>
</protein>
<evidence type="ECO:0000313" key="3">
    <source>
        <dbReference type="Proteomes" id="UP000612855"/>
    </source>
</evidence>
<sequence>MAASVLRRTLLVSIALFPLISLSAASAADFNWNGVWAGTNPKNKRETVITIAKGKVVSWHSNGTAQPIDAAEVKPDHVGIRHKEGATVWITPNKDGSVSYTWSGNGQQARHKLSRRS</sequence>
<feature type="chain" id="PRO_5038093885" evidence="1">
    <location>
        <begin position="28"/>
        <end position="117"/>
    </location>
</feature>
<reference evidence="3" key="1">
    <citation type="journal article" date="2019" name="Int. J. Syst. Evol. Microbiol.">
        <title>The Global Catalogue of Microorganisms (GCM) 10K type strain sequencing project: providing services to taxonomists for standard genome sequencing and annotation.</title>
        <authorList>
            <consortium name="The Broad Institute Genomics Platform"/>
            <consortium name="The Broad Institute Genome Sequencing Center for Infectious Disease"/>
            <person name="Wu L."/>
            <person name="Ma J."/>
        </authorList>
    </citation>
    <scope>NUCLEOTIDE SEQUENCE [LARGE SCALE GENOMIC DNA]</scope>
    <source>
        <strain evidence="3">CGMCC 1.12664</strain>
    </source>
</reference>